<feature type="transmembrane region" description="Helical" evidence="2">
    <location>
        <begin position="15"/>
        <end position="36"/>
    </location>
</feature>
<accession>A0A077Z573</accession>
<reference evidence="3" key="2">
    <citation type="submission" date="2014-03" db="EMBL/GenBank/DDBJ databases">
        <title>The whipworm genome and dual-species transcriptomics of an intimate host-pathogen interaction.</title>
        <authorList>
            <person name="Foth B.J."/>
            <person name="Tsai I.J."/>
            <person name="Reid A.J."/>
            <person name="Bancroft A.J."/>
            <person name="Nichol S."/>
            <person name="Tracey A."/>
            <person name="Holroyd N."/>
            <person name="Cotton J.A."/>
            <person name="Stanley E.J."/>
            <person name="Zarowiecki M."/>
            <person name="Liu J.Z."/>
            <person name="Huckvale T."/>
            <person name="Cooper P.J."/>
            <person name="Grencis R.K."/>
            <person name="Berriman M."/>
        </authorList>
    </citation>
    <scope>NUCLEOTIDE SEQUENCE [LARGE SCALE GENOMIC DNA]</scope>
</reference>
<proteinExistence type="predicted"/>
<reference evidence="3" key="1">
    <citation type="submission" date="2014-01" db="EMBL/GenBank/DDBJ databases">
        <authorList>
            <person name="Aslett M."/>
        </authorList>
    </citation>
    <scope>NUCLEOTIDE SEQUENCE</scope>
</reference>
<keyword evidence="2" id="KW-0812">Transmembrane</keyword>
<dbReference type="EMBL" id="HG805968">
    <property type="protein sequence ID" value="CDW55622.1"/>
    <property type="molecule type" value="Genomic_DNA"/>
</dbReference>
<gene>
    <name evidence="3" type="ORF">TTRE_0000389501</name>
</gene>
<organism evidence="3 4">
    <name type="scientific">Trichuris trichiura</name>
    <name type="common">Whipworm</name>
    <name type="synonym">Trichocephalus trichiurus</name>
    <dbReference type="NCBI Taxonomy" id="36087"/>
    <lineage>
        <taxon>Eukaryota</taxon>
        <taxon>Metazoa</taxon>
        <taxon>Ecdysozoa</taxon>
        <taxon>Nematoda</taxon>
        <taxon>Enoplea</taxon>
        <taxon>Dorylaimia</taxon>
        <taxon>Trichinellida</taxon>
        <taxon>Trichuridae</taxon>
        <taxon>Trichuris</taxon>
    </lineage>
</organism>
<feature type="compositionally biased region" description="Basic and acidic residues" evidence="1">
    <location>
        <begin position="89"/>
        <end position="104"/>
    </location>
</feature>
<evidence type="ECO:0000313" key="4">
    <source>
        <dbReference type="Proteomes" id="UP000030665"/>
    </source>
</evidence>
<feature type="region of interest" description="Disordered" evidence="1">
    <location>
        <begin position="39"/>
        <end position="117"/>
    </location>
</feature>
<evidence type="ECO:0000313" key="3">
    <source>
        <dbReference type="EMBL" id="CDW55622.1"/>
    </source>
</evidence>
<dbReference type="Proteomes" id="UP000030665">
    <property type="component" value="Unassembled WGS sequence"/>
</dbReference>
<keyword evidence="2" id="KW-0472">Membrane</keyword>
<keyword evidence="2" id="KW-1133">Transmembrane helix</keyword>
<evidence type="ECO:0000256" key="2">
    <source>
        <dbReference type="SAM" id="Phobius"/>
    </source>
</evidence>
<sequence>MAPLLPLRPREMTSLMQIAFGGFFTAAIVVSLLCCGKKGKSKWGKKEEPEDASVEGAEKKDSATPIRAPDKKSENISASSSSKGSEVAKSGEKKDASRKDDSVKGKAGTSKQRTVDAPTRLGMCMEMMHEANLESDEFLQELGLEFPQTSVEVCGHVLLIAIP</sequence>
<name>A0A077Z573_TRITR</name>
<feature type="compositionally biased region" description="Basic and acidic residues" evidence="1">
    <location>
        <begin position="56"/>
        <end position="74"/>
    </location>
</feature>
<keyword evidence="4" id="KW-1185">Reference proteome</keyword>
<feature type="compositionally biased region" description="Low complexity" evidence="1">
    <location>
        <begin position="75"/>
        <end position="88"/>
    </location>
</feature>
<dbReference type="AlphaFoldDB" id="A0A077Z573"/>
<protein>
    <submittedName>
        <fullName evidence="3">Uncharacterized protein</fullName>
    </submittedName>
</protein>
<evidence type="ECO:0000256" key="1">
    <source>
        <dbReference type="SAM" id="MobiDB-lite"/>
    </source>
</evidence>